<keyword evidence="2" id="KW-1185">Reference proteome</keyword>
<evidence type="ECO:0000313" key="2">
    <source>
        <dbReference type="Proteomes" id="UP001524478"/>
    </source>
</evidence>
<gene>
    <name evidence="1" type="ORF">NE686_19370</name>
</gene>
<name>A0ABT1SFK4_9FIRM</name>
<sequence>MELILRKIKVNDIVFGLATKIDNGILTISKDEIQDLLLEDERILEVQIDVARPGESIRIIPVKDVIEPRAKLNGDAFPGVDGAIEDVGRGITYALKNCAVITTGPIVGFQEGIIDMKGPLTKYTPFSQLNNLVLNIKKKIGVSQHEHEEAVRVGGIKVAHYIGRQALEYKSYEEEIYNWNSLSVKLKEYPELPKVAYVYQCVGQGLLHDTYFYGKDVKTMVPTAVNPLEIFDGALVSGNCVSAGSKTTTYHHQNNAIINECFKRHGKEINFIGVVLSPMTTYLADKYRNAVITSRMVEMLGADGVIQSQEGFGNPTTDLMMICKRLENKGIKTVLISNEDAGVDGKSESLPDGTIEANAMVSTGNSNATIKIPPMDVILGDFDALEHITGGFQGSRQGDGSLIIEVHGILGSHNLQGFNHLSAVTI</sequence>
<dbReference type="InterPro" id="IPR015417">
    <property type="entry name" value="Gly_reductase_pB_sua/b"/>
</dbReference>
<accession>A0ABT1SFK4</accession>
<dbReference type="EMBL" id="JANGAC010000020">
    <property type="protein sequence ID" value="MCQ4925273.1"/>
    <property type="molecule type" value="Genomic_DNA"/>
</dbReference>
<dbReference type="Proteomes" id="UP001524478">
    <property type="component" value="Unassembled WGS sequence"/>
</dbReference>
<protein>
    <submittedName>
        <fullName evidence="1">Glycine/sarcosine/betaine reductase component B subunit</fullName>
    </submittedName>
</protein>
<dbReference type="Pfam" id="PF09338">
    <property type="entry name" value="Gly_reductase"/>
    <property type="match status" value="1"/>
</dbReference>
<proteinExistence type="predicted"/>
<reference evidence="1 2" key="1">
    <citation type="submission" date="2022-06" db="EMBL/GenBank/DDBJ databases">
        <title>Isolation of gut microbiota from human fecal samples.</title>
        <authorList>
            <person name="Pamer E.G."/>
            <person name="Barat B."/>
            <person name="Waligurski E."/>
            <person name="Medina S."/>
            <person name="Paddock L."/>
            <person name="Mostad J."/>
        </authorList>
    </citation>
    <scope>NUCLEOTIDE SEQUENCE [LARGE SCALE GENOMIC DNA]</scope>
    <source>
        <strain evidence="1 2">DFI.7.95</strain>
    </source>
</reference>
<dbReference type="RefSeq" id="WP_216556754.1">
    <property type="nucleotide sequence ID" value="NZ_JAHLOH010000022.1"/>
</dbReference>
<organism evidence="1 2">
    <name type="scientific">Tissierella carlieri</name>
    <dbReference type="NCBI Taxonomy" id="689904"/>
    <lineage>
        <taxon>Bacteria</taxon>
        <taxon>Bacillati</taxon>
        <taxon>Bacillota</taxon>
        <taxon>Tissierellia</taxon>
        <taxon>Tissierellales</taxon>
        <taxon>Tissierellaceae</taxon>
        <taxon>Tissierella</taxon>
    </lineage>
</organism>
<evidence type="ECO:0000313" key="1">
    <source>
        <dbReference type="EMBL" id="MCQ4925273.1"/>
    </source>
</evidence>
<comment type="caution">
    <text evidence="1">The sequence shown here is derived from an EMBL/GenBank/DDBJ whole genome shotgun (WGS) entry which is preliminary data.</text>
</comment>